<accession>A0A2M6WA60</accession>
<dbReference type="AlphaFoldDB" id="A0A2M6WA60"/>
<dbReference type="GO" id="GO:0009103">
    <property type="term" value="P:lipopolysaccharide biosynthetic process"/>
    <property type="evidence" value="ECO:0007669"/>
    <property type="project" value="TreeGrafter"/>
</dbReference>
<evidence type="ECO:0000256" key="1">
    <source>
        <dbReference type="ARBA" id="ARBA00022679"/>
    </source>
</evidence>
<dbReference type="PANTHER" id="PTHR46401:SF2">
    <property type="entry name" value="GLYCOSYLTRANSFERASE WBBK-RELATED"/>
    <property type="match status" value="1"/>
</dbReference>
<dbReference type="PANTHER" id="PTHR46401">
    <property type="entry name" value="GLYCOSYLTRANSFERASE WBBK-RELATED"/>
    <property type="match status" value="1"/>
</dbReference>
<comment type="caution">
    <text evidence="3">The sequence shown here is derived from an EMBL/GenBank/DDBJ whole genome shotgun (WGS) entry which is preliminary data.</text>
</comment>
<keyword evidence="1" id="KW-0808">Transferase</keyword>
<dbReference type="EMBL" id="PFBP01000051">
    <property type="protein sequence ID" value="PIT89575.1"/>
    <property type="molecule type" value="Genomic_DNA"/>
</dbReference>
<name>A0A2M6WA60_9BACT</name>
<dbReference type="SUPFAM" id="SSF53756">
    <property type="entry name" value="UDP-Glycosyltransferase/glycogen phosphorylase"/>
    <property type="match status" value="1"/>
</dbReference>
<gene>
    <name evidence="3" type="ORF">COU23_03140</name>
</gene>
<evidence type="ECO:0000313" key="3">
    <source>
        <dbReference type="EMBL" id="PIT89575.1"/>
    </source>
</evidence>
<dbReference type="InterPro" id="IPR001296">
    <property type="entry name" value="Glyco_trans_1"/>
</dbReference>
<dbReference type="GO" id="GO:0016757">
    <property type="term" value="F:glycosyltransferase activity"/>
    <property type="evidence" value="ECO:0007669"/>
    <property type="project" value="InterPro"/>
</dbReference>
<dbReference type="Pfam" id="PF00534">
    <property type="entry name" value="Glycos_transf_1"/>
    <property type="match status" value="1"/>
</dbReference>
<dbReference type="Gene3D" id="3.40.50.2000">
    <property type="entry name" value="Glycogen Phosphorylase B"/>
    <property type="match status" value="1"/>
</dbReference>
<protein>
    <recommendedName>
        <fullName evidence="2">Glycosyl transferase family 1 domain-containing protein</fullName>
    </recommendedName>
</protein>
<organism evidence="3 4">
    <name type="scientific">Candidatus Kuenenbacteria bacterium CG10_big_fil_rev_8_21_14_0_10_36_11</name>
    <dbReference type="NCBI Taxonomy" id="1974618"/>
    <lineage>
        <taxon>Bacteria</taxon>
        <taxon>Candidatus Kueneniibacteriota</taxon>
    </lineage>
</organism>
<dbReference type="Proteomes" id="UP000231464">
    <property type="component" value="Unassembled WGS sequence"/>
</dbReference>
<evidence type="ECO:0000259" key="2">
    <source>
        <dbReference type="Pfam" id="PF00534"/>
    </source>
</evidence>
<sequence length="356" mass="41110">MTLLFTTRKIDKNDERVGFASSWLVEFSKHLTKLIVICQEKGDVSNLPDNVEVYSLGKEKGLSKLKQISNFQFLNSKKIKEADGIFCHMIPHYAVLCGPWCKIYHKKLVQWYVHKKVSPYLKLANFFVDEYVTTNEQSFRMKTKKTVHYFGHGIDVNKFKNQNSKIKIVNQNSKFIILSVSRISPSKNIDLIIKAVENILKKDIELKKKIELQIIGAPGLSEQQTYYESLIKYTADNNLSENIKFLGPLAPDKVLTYYQNCDLFINLSETGSVDKAVLEAMACEKLVLTSNESFKNIIPVKLFLTDKIPENIANKILELYHMPETEKIELQKILRQEVVENHNLEKLAKKIIKLYE</sequence>
<feature type="domain" description="Glycosyl transferase family 1" evidence="2">
    <location>
        <begin position="165"/>
        <end position="325"/>
    </location>
</feature>
<proteinExistence type="predicted"/>
<dbReference type="CDD" id="cd03801">
    <property type="entry name" value="GT4_PimA-like"/>
    <property type="match status" value="1"/>
</dbReference>
<reference evidence="4" key="1">
    <citation type="submission" date="2017-09" db="EMBL/GenBank/DDBJ databases">
        <title>Depth-based differentiation of microbial function through sediment-hosted aquifers and enrichment of novel symbionts in the deep terrestrial subsurface.</title>
        <authorList>
            <person name="Probst A.J."/>
            <person name="Ladd B."/>
            <person name="Jarett J.K."/>
            <person name="Geller-Mcgrath D.E."/>
            <person name="Sieber C.M.K."/>
            <person name="Emerson J.B."/>
            <person name="Anantharaman K."/>
            <person name="Thomas B.C."/>
            <person name="Malmstrom R."/>
            <person name="Stieglmeier M."/>
            <person name="Klingl A."/>
            <person name="Woyke T."/>
            <person name="Ryan C.M."/>
            <person name="Banfield J.F."/>
        </authorList>
    </citation>
    <scope>NUCLEOTIDE SEQUENCE [LARGE SCALE GENOMIC DNA]</scope>
</reference>
<evidence type="ECO:0000313" key="4">
    <source>
        <dbReference type="Proteomes" id="UP000231464"/>
    </source>
</evidence>